<evidence type="ECO:0000313" key="4">
    <source>
        <dbReference type="EMBL" id="SEK15685.1"/>
    </source>
</evidence>
<evidence type="ECO:0000313" key="5">
    <source>
        <dbReference type="Proteomes" id="UP000183529"/>
    </source>
</evidence>
<reference evidence="4 5" key="1">
    <citation type="submission" date="2016-10" db="EMBL/GenBank/DDBJ databases">
        <authorList>
            <person name="Varghese N."/>
            <person name="Submissions S."/>
        </authorList>
    </citation>
    <scope>NUCLEOTIDE SEQUENCE [LARGE SCALE GENOMIC DNA]</scope>
    <source>
        <strain evidence="4 5">LMG 22274</strain>
    </source>
</reference>
<evidence type="ECO:0000259" key="2">
    <source>
        <dbReference type="Pfam" id="PF11678"/>
    </source>
</evidence>
<dbReference type="Pfam" id="PF24322">
    <property type="entry name" value="Tle3"/>
    <property type="match status" value="1"/>
</dbReference>
<dbReference type="Proteomes" id="UP000183529">
    <property type="component" value="Unassembled WGS sequence"/>
</dbReference>
<dbReference type="SUPFAM" id="SSF53474">
    <property type="entry name" value="alpha/beta-Hydrolases"/>
    <property type="match status" value="1"/>
</dbReference>
<feature type="domain" description="T6SS Tle3 phospholipase effector alpha/beta" evidence="3">
    <location>
        <begin position="34"/>
        <end position="385"/>
    </location>
</feature>
<dbReference type="EMBL" id="FNZM01000045">
    <property type="protein sequence ID" value="SEK15685.1"/>
    <property type="molecule type" value="Genomic_DNA"/>
</dbReference>
<accession>A0AAQ1GPM2</accession>
<proteinExistence type="predicted"/>
<protein>
    <recommendedName>
        <fullName evidence="6">DUF3274 domain-containing protein</fullName>
    </recommendedName>
</protein>
<dbReference type="Pfam" id="PF11678">
    <property type="entry name" value="Tle3_C"/>
    <property type="match status" value="1"/>
</dbReference>
<feature type="domain" description="Antibacterial effector protein Tle3 C-terminal" evidence="2">
    <location>
        <begin position="506"/>
        <end position="680"/>
    </location>
</feature>
<dbReference type="AlphaFoldDB" id="A0AAQ1GPM2"/>
<comment type="caution">
    <text evidence="4">The sequence shown here is derived from an EMBL/GenBank/DDBJ whole genome shotgun (WGS) entry which is preliminary data.</text>
</comment>
<evidence type="ECO:0008006" key="6">
    <source>
        <dbReference type="Google" id="ProtNLM"/>
    </source>
</evidence>
<feature type="region of interest" description="Disordered" evidence="1">
    <location>
        <begin position="1"/>
        <end position="31"/>
    </location>
</feature>
<gene>
    <name evidence="4" type="ORF">SAMN05216550_1456</name>
</gene>
<name>A0AAQ1GPM2_9BURK</name>
<organism evidence="4 5">
    <name type="scientific">Paraburkholderia tropica</name>
    <dbReference type="NCBI Taxonomy" id="92647"/>
    <lineage>
        <taxon>Bacteria</taxon>
        <taxon>Pseudomonadati</taxon>
        <taxon>Pseudomonadota</taxon>
        <taxon>Betaproteobacteria</taxon>
        <taxon>Burkholderiales</taxon>
        <taxon>Burkholderiaceae</taxon>
        <taxon>Paraburkholderia</taxon>
    </lineage>
</organism>
<dbReference type="InterPro" id="IPR029058">
    <property type="entry name" value="AB_hydrolase_fold"/>
</dbReference>
<sequence>MSNTTSTSNVIGSGAGVTTSNRASDRPVARPNDLPGIVIFSHGVNDPGANYETTEEGICQGLNERLDRPDMVKGEYGALYQQATAAKKKGQATTFQDRIAADPDTYLYGRDGSNAHSVFIPFYWGYRASDKEILKDKSGKPVKLRTQYQDVRGNRLDAHFAKAGGMFNNATTNIPDMYGAGFMSTRATRRLMQFHLMNDYQFSGQSPERHYQVLAAKRMATLISEIRRIAADETITVMAHSQGTVISLLAQAMLHDAGKRCADCLILVDSPYALTEAAFYNYLAQNGAPIQTVQARLQTLVNIVAASTKTPYTLPALTDLVFSSGKSGGRAGHKWSPTSGTRPDQNGKFTVFDERDNRGRVYLYWNPNDKTVALQTVQGVGTYGVADTVEGKEYFWDGNHTRPQSTTNTYAAMNALKELRFYQRVWIKADNKGNQPLVGTKPHQMDVPDVGSRFINGDELKPAFAPRLHGGEAVVGSGKEAPDAVTQDLALGNSNANLLWKQLPASGDATADSLKSQFNAGKALDDQTRSVEFRANGGGLGGAFAGISAWREETPNEARARMSQDPAALAKNDPSGVLTGNSYHSAILRDPWNHRFGTAMDVAIGQATTLDSKDWQAVWLAMADWKIDYTTISSLPKFQKLSDGARTFLKEACDYYSSGEFPKSVLSSGIPSLVVSQTMDQNENPEKPVTPPFNMDFSGLAR</sequence>
<feature type="compositionally biased region" description="Polar residues" evidence="1">
    <location>
        <begin position="1"/>
        <end position="22"/>
    </location>
</feature>
<dbReference type="InterPro" id="IPR021692">
    <property type="entry name" value="Tle3_C"/>
</dbReference>
<dbReference type="RefSeq" id="WP_080180628.1">
    <property type="nucleotide sequence ID" value="NZ_CADFGN010000028.1"/>
</dbReference>
<dbReference type="InterPro" id="IPR056221">
    <property type="entry name" value="Tle3_ab_dom"/>
</dbReference>
<feature type="region of interest" description="Disordered" evidence="1">
    <location>
        <begin position="680"/>
        <end position="702"/>
    </location>
</feature>
<evidence type="ECO:0000256" key="1">
    <source>
        <dbReference type="SAM" id="MobiDB-lite"/>
    </source>
</evidence>
<evidence type="ECO:0000259" key="3">
    <source>
        <dbReference type="Pfam" id="PF24322"/>
    </source>
</evidence>